<sequence length="445" mass="49613">MKRTGICLIAGLLLAALPMVMNAEKVPFYYGHSRELHASVYHQEENSGIKEGDMYFLSWDENVDAVGYELEIAEEEGAWDEEQPSGKAVYHVPKVYVPGIMVSSSALPLKAETKDHLYWRVRPFDLDGNPAGPFSAPRRLEGALVPIHRYAPLPRPYDEGEKGAALLYPVYSYIGIPGADSYEVEVTSRYPENEDGYAPSRYRVYAGVTTLTDLYDPAPRKGTYYWRVRGLDREGHPVGIWSLPQKRTLDVHGWTVGVFGDSISHGGGHLSFSPADRAYSYESYLSFPVVNLSQSGDTSAMMVERFEKDVVPFHLRTVLIMGGTNSLRAGVPAEEVIHDLETLEMMSYAHGITPVFLTLPPINPASIARAFQEPTAEDWQTSFRRVNDFIRTRKHIDTAAPFEGMEVMPPSLALDGLHGDWRAKQDMAAVINEAWRNGRPALGTS</sequence>
<dbReference type="InterPro" id="IPR013783">
    <property type="entry name" value="Ig-like_fold"/>
</dbReference>
<dbReference type="EMBL" id="ADLT01000045">
    <property type="protein sequence ID" value="EHO62677.1"/>
    <property type="molecule type" value="Genomic_DNA"/>
</dbReference>
<dbReference type="Gene3D" id="2.60.40.10">
    <property type="entry name" value="Immunoglobulins"/>
    <property type="match status" value="2"/>
</dbReference>
<proteinExistence type="predicted"/>
<feature type="chain" id="PRO_5038782957" description="SGNH hydrolase-type esterase domain-containing protein" evidence="1">
    <location>
        <begin position="24"/>
        <end position="445"/>
    </location>
</feature>
<dbReference type="OrthoDB" id="1625474at2"/>
<dbReference type="SUPFAM" id="SSF52266">
    <property type="entry name" value="SGNH hydrolase"/>
    <property type="match status" value="1"/>
</dbReference>
<dbReference type="PATRIC" id="fig|742743.3.peg.1288"/>
<comment type="caution">
    <text evidence="3">The sequence shown here is derived from an EMBL/GenBank/DDBJ whole genome shotgun (WGS) entry which is preliminary data.</text>
</comment>
<gene>
    <name evidence="3" type="ORF">HMPREF9453_01269</name>
</gene>
<dbReference type="eggNOG" id="COG2755">
    <property type="taxonomic scope" value="Bacteria"/>
</dbReference>
<keyword evidence="1" id="KW-0732">Signal</keyword>
<dbReference type="PANTHER" id="PTHR30383:SF5">
    <property type="entry name" value="SGNH HYDROLASE-TYPE ESTERASE DOMAIN-CONTAINING PROTEIN"/>
    <property type="match status" value="1"/>
</dbReference>
<keyword evidence="4" id="KW-1185">Reference proteome</keyword>
<feature type="signal peptide" evidence="1">
    <location>
        <begin position="1"/>
        <end position="23"/>
    </location>
</feature>
<evidence type="ECO:0000256" key="1">
    <source>
        <dbReference type="SAM" id="SignalP"/>
    </source>
</evidence>
<dbReference type="STRING" id="742743.HMPREF9453_01269"/>
<dbReference type="RefSeq" id="WP_008859763.1">
    <property type="nucleotide sequence ID" value="NZ_JH591188.1"/>
</dbReference>
<protein>
    <recommendedName>
        <fullName evidence="2">SGNH hydrolase-type esterase domain-containing protein</fullName>
    </recommendedName>
</protein>
<dbReference type="PANTHER" id="PTHR30383">
    <property type="entry name" value="THIOESTERASE 1/PROTEASE 1/LYSOPHOSPHOLIPASE L1"/>
    <property type="match status" value="1"/>
</dbReference>
<evidence type="ECO:0000259" key="2">
    <source>
        <dbReference type="Pfam" id="PF13472"/>
    </source>
</evidence>
<accession>H1D0Y1</accession>
<evidence type="ECO:0000313" key="3">
    <source>
        <dbReference type="EMBL" id="EHO62677.1"/>
    </source>
</evidence>
<evidence type="ECO:0000313" key="4">
    <source>
        <dbReference type="Proteomes" id="UP000003277"/>
    </source>
</evidence>
<feature type="domain" description="SGNH hydrolase-type esterase" evidence="2">
    <location>
        <begin position="258"/>
        <end position="418"/>
    </location>
</feature>
<dbReference type="Pfam" id="PF13472">
    <property type="entry name" value="Lipase_GDSL_2"/>
    <property type="match status" value="1"/>
</dbReference>
<dbReference type="InterPro" id="IPR051532">
    <property type="entry name" value="Ester_Hydrolysis_Enzymes"/>
</dbReference>
<dbReference type="InterPro" id="IPR013830">
    <property type="entry name" value="SGNH_hydro"/>
</dbReference>
<reference evidence="3 4" key="1">
    <citation type="submission" date="2011-11" db="EMBL/GenBank/DDBJ databases">
        <title>The Genome Sequence of Dialister succinatiphilus YIT 11850.</title>
        <authorList>
            <consortium name="The Broad Institute Genome Sequencing Platform"/>
            <person name="Earl A."/>
            <person name="Ward D."/>
            <person name="Feldgarden M."/>
            <person name="Gevers D."/>
            <person name="Morotomi M."/>
            <person name="Young S.K."/>
            <person name="Zeng Q."/>
            <person name="Gargeya S."/>
            <person name="Fitzgerald M."/>
            <person name="Haas B."/>
            <person name="Abouelleil A."/>
            <person name="Alvarado L."/>
            <person name="Arachchi H.M."/>
            <person name="Berlin A."/>
            <person name="Brown A."/>
            <person name="Chapman S.B."/>
            <person name="Dunbar C."/>
            <person name="Gearin G."/>
            <person name="Goldberg J."/>
            <person name="Griggs A."/>
            <person name="Gujja S."/>
            <person name="Heiman D."/>
            <person name="Howarth C."/>
            <person name="Lui A."/>
            <person name="MacDonald P.J.P."/>
            <person name="Montmayeur A."/>
            <person name="Murphy C."/>
            <person name="Neiman D."/>
            <person name="Pearson M."/>
            <person name="Priest M."/>
            <person name="Roberts A."/>
            <person name="Saif S."/>
            <person name="Shea T."/>
            <person name="Sisk P."/>
            <person name="Stolte C."/>
            <person name="Sykes S."/>
            <person name="Wortman J."/>
            <person name="Nusbaum C."/>
            <person name="Birren B."/>
        </authorList>
    </citation>
    <scope>NUCLEOTIDE SEQUENCE [LARGE SCALE GENOMIC DNA]</scope>
    <source>
        <strain evidence="3 4">YIT 11850</strain>
    </source>
</reference>
<dbReference type="AlphaFoldDB" id="H1D0Y1"/>
<dbReference type="GO" id="GO:0004622">
    <property type="term" value="F:phosphatidylcholine lysophospholipase activity"/>
    <property type="evidence" value="ECO:0007669"/>
    <property type="project" value="TreeGrafter"/>
</dbReference>
<name>H1D0Y1_9FIRM</name>
<organism evidence="3 4">
    <name type="scientific">Dialister succinatiphilus YIT 11850</name>
    <dbReference type="NCBI Taxonomy" id="742743"/>
    <lineage>
        <taxon>Bacteria</taxon>
        <taxon>Bacillati</taxon>
        <taxon>Bacillota</taxon>
        <taxon>Negativicutes</taxon>
        <taxon>Veillonellales</taxon>
        <taxon>Veillonellaceae</taxon>
        <taxon>Dialister</taxon>
    </lineage>
</organism>
<dbReference type="Gene3D" id="3.40.50.1110">
    <property type="entry name" value="SGNH hydrolase"/>
    <property type="match status" value="1"/>
</dbReference>
<dbReference type="HOGENOM" id="CLU_037745_0_0_9"/>
<dbReference type="Proteomes" id="UP000003277">
    <property type="component" value="Unassembled WGS sequence"/>
</dbReference>
<dbReference type="InterPro" id="IPR036514">
    <property type="entry name" value="SGNH_hydro_sf"/>
</dbReference>